<dbReference type="AlphaFoldDB" id="A0A381RRL8"/>
<gene>
    <name evidence="1" type="ORF">METZ01_LOCUS46728</name>
</gene>
<accession>A0A381RRL8</accession>
<name>A0A381RRL8_9ZZZZ</name>
<evidence type="ECO:0000313" key="1">
    <source>
        <dbReference type="EMBL" id="SUZ93874.1"/>
    </source>
</evidence>
<dbReference type="EMBL" id="UINC01002184">
    <property type="protein sequence ID" value="SUZ93874.1"/>
    <property type="molecule type" value="Genomic_DNA"/>
</dbReference>
<proteinExistence type="predicted"/>
<sequence>MINSGKKTNLKGMMREIGEGKNFQNLNILIS</sequence>
<reference evidence="1" key="1">
    <citation type="submission" date="2018-05" db="EMBL/GenBank/DDBJ databases">
        <authorList>
            <person name="Lanie J.A."/>
            <person name="Ng W.-L."/>
            <person name="Kazmierczak K.M."/>
            <person name="Andrzejewski T.M."/>
            <person name="Davidsen T.M."/>
            <person name="Wayne K.J."/>
            <person name="Tettelin H."/>
            <person name="Glass J.I."/>
            <person name="Rusch D."/>
            <person name="Podicherti R."/>
            <person name="Tsui H.-C.T."/>
            <person name="Winkler M.E."/>
        </authorList>
    </citation>
    <scope>NUCLEOTIDE SEQUENCE</scope>
</reference>
<protein>
    <submittedName>
        <fullName evidence="1">Uncharacterized protein</fullName>
    </submittedName>
</protein>
<organism evidence="1">
    <name type="scientific">marine metagenome</name>
    <dbReference type="NCBI Taxonomy" id="408172"/>
    <lineage>
        <taxon>unclassified sequences</taxon>
        <taxon>metagenomes</taxon>
        <taxon>ecological metagenomes</taxon>
    </lineage>
</organism>